<gene>
    <name evidence="1" type="ORF">CLR69_06400</name>
</gene>
<dbReference type="InterPro" id="IPR018330">
    <property type="entry name" value="RecT_fam"/>
</dbReference>
<evidence type="ECO:0000313" key="2">
    <source>
        <dbReference type="Proteomes" id="UP001138460"/>
    </source>
</evidence>
<dbReference type="OrthoDB" id="8909920at2"/>
<dbReference type="Pfam" id="PF03837">
    <property type="entry name" value="RecT"/>
    <property type="match status" value="1"/>
</dbReference>
<accession>A0A9X8JKS7</accession>
<proteinExistence type="predicted"/>
<evidence type="ECO:0000313" key="1">
    <source>
        <dbReference type="EMBL" id="RYC44643.1"/>
    </source>
</evidence>
<organism evidence="1 2">
    <name type="scientific">Pectobacterium zantedeschiae</name>
    <dbReference type="NCBI Taxonomy" id="2034769"/>
    <lineage>
        <taxon>Bacteria</taxon>
        <taxon>Pseudomonadati</taxon>
        <taxon>Pseudomonadota</taxon>
        <taxon>Gammaproteobacteria</taxon>
        <taxon>Enterobacterales</taxon>
        <taxon>Pectobacteriaceae</taxon>
        <taxon>Pectobacterium</taxon>
    </lineage>
</organism>
<reference evidence="1 2" key="1">
    <citation type="journal article" date="2018" name="Syst. Appl. Microbiol.">
        <title>Pectobacterium zantedeschiae sp. nov. a new species of a soft rot pathogen isolated from Calla lily (Zantedeschia spp.).</title>
        <authorList>
            <person name="Waleron M."/>
            <person name="Misztak A."/>
            <person name="Waleron M."/>
            <person name="Franczuk M."/>
            <person name="Jonca J."/>
            <person name="Wielgomas B."/>
            <person name="Mikicinski A."/>
            <person name="Popovic T."/>
            <person name="Waleron K."/>
        </authorList>
    </citation>
    <scope>NUCLEOTIDE SEQUENCE [LARGE SCALE GENOMIC DNA]</scope>
    <source>
        <strain evidence="1 2">9M</strain>
    </source>
</reference>
<sequence>MENTSIVTTEQQAPNVMNNSILLMRADIMEQLMNIADVMSKGVATVPKHLQGKSSDCLAIVMQAARWGMDPYAVGQKTHLVNGQLGYEAQLVNTVITSSSAVRGRFKYEYGGDWEKIVGKKDGRDESGLFIRVGAILRGEQEITWGEPVYLADITTRNSPLWKTAPKQQIAYLAVKYWARLYCSEVIMGVYSPDEIEHRTEKEINPTPQRVNLSDLHADAPETTVSSQESTSSLDSLADDFRDQIERADDVDKTKAIRADIETQKSALGTALFTELKNKAVKRYYLVNAKNQIEAEINSLPQPDEPDAVEKFAALEKSLAAAKRHLGDELHDQFAVTLCDMKPEYINS</sequence>
<name>A0A9X8JKS7_9GAMM</name>
<dbReference type="Proteomes" id="UP001138460">
    <property type="component" value="Unassembled WGS sequence"/>
</dbReference>
<comment type="caution">
    <text evidence="1">The sequence shown here is derived from an EMBL/GenBank/DDBJ whole genome shotgun (WGS) entry which is preliminary data.</text>
</comment>
<keyword evidence="2" id="KW-1185">Reference proteome</keyword>
<dbReference type="GO" id="GO:0006259">
    <property type="term" value="P:DNA metabolic process"/>
    <property type="evidence" value="ECO:0007669"/>
    <property type="project" value="InterPro"/>
</dbReference>
<dbReference type="RefSeq" id="WP_129711397.1">
    <property type="nucleotide sequence ID" value="NZ_JBEHFA010000003.1"/>
</dbReference>
<protein>
    <submittedName>
        <fullName evidence="1">Enterohemolysin</fullName>
    </submittedName>
</protein>
<dbReference type="EMBL" id="NWTM01000001">
    <property type="protein sequence ID" value="RYC44643.1"/>
    <property type="molecule type" value="Genomic_DNA"/>
</dbReference>
<dbReference type="AlphaFoldDB" id="A0A9X8JKS7"/>
<dbReference type="GO" id="GO:0003677">
    <property type="term" value="F:DNA binding"/>
    <property type="evidence" value="ECO:0007669"/>
    <property type="project" value="InterPro"/>
</dbReference>